<dbReference type="OrthoDB" id="26569at2759"/>
<dbReference type="EnsemblMetazoa" id="XM_022800264">
    <property type="protein sequence ID" value="XP_022655999"/>
    <property type="gene ID" value="LOC111248250"/>
</dbReference>
<keyword evidence="4" id="KW-0931">ER-Golgi transport</keyword>
<evidence type="ECO:0000313" key="10">
    <source>
        <dbReference type="EnsemblMetazoa" id="XP_022655999"/>
    </source>
</evidence>
<dbReference type="Proteomes" id="UP000594260">
    <property type="component" value="Unplaced"/>
</dbReference>
<name>A0A7M7JRC7_VARDE</name>
<dbReference type="Pfam" id="PF14938">
    <property type="entry name" value="SNAP"/>
    <property type="match status" value="1"/>
</dbReference>
<sequence length="309" mass="34716">MSKEAEIAACFADAEKHLKTSFFKWQPNFELAADCYQRAAQLLRGQHEKQRDALLKAADCFVKQGSFYSAGKQVEAAALTSRDMKDYPQVSALFERASNLFVQHRSPDSAALCLEKGAKILEQNEPHWKDARAFYKRAAELALMEEKNRQAGGFYNSALRIALKLKDYDDALNMVLRQRECYEKDGTSGDLSGRLVVYQILIQIARGDEIAAQKALRDGSGWLDQEQYDIMSTLLKGFDEREPKLIVHALNHPFLKHLDTEMAKVARQLRNIHAEKAKESTSQSSSGVELGQGEVNGTEEDTFDGSDLC</sequence>
<evidence type="ECO:0000256" key="1">
    <source>
        <dbReference type="ARBA" id="ARBA00004170"/>
    </source>
</evidence>
<comment type="similarity">
    <text evidence="2">Belongs to the SNAP family.</text>
</comment>
<dbReference type="FunCoup" id="A0A7M7JRC7">
    <property type="interactions" value="1549"/>
</dbReference>
<dbReference type="Gene3D" id="1.25.40.10">
    <property type="entry name" value="Tetratricopeptide repeat domain"/>
    <property type="match status" value="1"/>
</dbReference>
<proteinExistence type="inferred from homology"/>
<dbReference type="OMA" id="MLKWVPD"/>
<reference evidence="10" key="1">
    <citation type="submission" date="2021-01" db="UniProtKB">
        <authorList>
            <consortium name="EnsemblMetazoa"/>
        </authorList>
    </citation>
    <scope>IDENTIFICATION</scope>
</reference>
<dbReference type="PANTHER" id="PTHR13768:SF2">
    <property type="entry name" value="GAMMA-SOLUBLE NSF ATTACHMENT PROTEIN"/>
    <property type="match status" value="1"/>
</dbReference>
<evidence type="ECO:0000256" key="6">
    <source>
        <dbReference type="ARBA" id="ARBA00023136"/>
    </source>
</evidence>
<dbReference type="GO" id="GO:0005774">
    <property type="term" value="C:vacuolar membrane"/>
    <property type="evidence" value="ECO:0007669"/>
    <property type="project" value="TreeGrafter"/>
</dbReference>
<organism evidence="10 11">
    <name type="scientific">Varroa destructor</name>
    <name type="common">Honeybee mite</name>
    <dbReference type="NCBI Taxonomy" id="109461"/>
    <lineage>
        <taxon>Eukaryota</taxon>
        <taxon>Metazoa</taxon>
        <taxon>Ecdysozoa</taxon>
        <taxon>Arthropoda</taxon>
        <taxon>Chelicerata</taxon>
        <taxon>Arachnida</taxon>
        <taxon>Acari</taxon>
        <taxon>Parasitiformes</taxon>
        <taxon>Mesostigmata</taxon>
        <taxon>Gamasina</taxon>
        <taxon>Dermanyssoidea</taxon>
        <taxon>Varroidae</taxon>
        <taxon>Varroa</taxon>
    </lineage>
</organism>
<dbReference type="GO" id="GO:0006886">
    <property type="term" value="P:intracellular protein transport"/>
    <property type="evidence" value="ECO:0007669"/>
    <property type="project" value="InterPro"/>
</dbReference>
<dbReference type="GO" id="GO:0016192">
    <property type="term" value="P:vesicle-mediated transport"/>
    <property type="evidence" value="ECO:0007669"/>
    <property type="project" value="UniProtKB-KW"/>
</dbReference>
<keyword evidence="11" id="KW-1185">Reference proteome</keyword>
<dbReference type="SUPFAM" id="SSF48452">
    <property type="entry name" value="TPR-like"/>
    <property type="match status" value="1"/>
</dbReference>
<dbReference type="AlphaFoldDB" id="A0A7M7JRC7"/>
<dbReference type="GO" id="GO:0005483">
    <property type="term" value="F:soluble NSF attachment protein activity"/>
    <property type="evidence" value="ECO:0007669"/>
    <property type="project" value="TreeGrafter"/>
</dbReference>
<dbReference type="KEGG" id="vde:111248250"/>
<keyword evidence="3" id="KW-0813">Transport</keyword>
<keyword evidence="5" id="KW-0653">Protein transport</keyword>
<dbReference type="PANTHER" id="PTHR13768">
    <property type="entry name" value="SOLUBLE NSF ATTACHMENT PROTEIN SNAP"/>
    <property type="match status" value="1"/>
</dbReference>
<comment type="subcellular location">
    <subcellularLocation>
        <location evidence="1">Membrane</location>
        <topology evidence="1">Peripheral membrane protein</topology>
    </subcellularLocation>
</comment>
<dbReference type="GeneID" id="111248250"/>
<evidence type="ECO:0000256" key="3">
    <source>
        <dbReference type="ARBA" id="ARBA00022448"/>
    </source>
</evidence>
<evidence type="ECO:0000256" key="2">
    <source>
        <dbReference type="ARBA" id="ARBA00010050"/>
    </source>
</evidence>
<dbReference type="GO" id="GO:0019905">
    <property type="term" value="F:syntaxin binding"/>
    <property type="evidence" value="ECO:0007669"/>
    <property type="project" value="TreeGrafter"/>
</dbReference>
<accession>A0A7M7JRC7</accession>
<dbReference type="InterPro" id="IPR000744">
    <property type="entry name" value="NSF_attach"/>
</dbReference>
<evidence type="ECO:0000313" key="11">
    <source>
        <dbReference type="Proteomes" id="UP000594260"/>
    </source>
</evidence>
<feature type="compositionally biased region" description="Acidic residues" evidence="9">
    <location>
        <begin position="297"/>
        <end position="309"/>
    </location>
</feature>
<evidence type="ECO:0000256" key="5">
    <source>
        <dbReference type="ARBA" id="ARBA00022927"/>
    </source>
</evidence>
<dbReference type="InParanoid" id="A0A7M7JRC7"/>
<dbReference type="GO" id="GO:0031201">
    <property type="term" value="C:SNARE complex"/>
    <property type="evidence" value="ECO:0007669"/>
    <property type="project" value="TreeGrafter"/>
</dbReference>
<evidence type="ECO:0000256" key="8">
    <source>
        <dbReference type="ARBA" id="ARBA00042485"/>
    </source>
</evidence>
<evidence type="ECO:0000256" key="9">
    <source>
        <dbReference type="SAM" id="MobiDB-lite"/>
    </source>
</evidence>
<protein>
    <recommendedName>
        <fullName evidence="7">Gamma-soluble NSF attachment protein</fullName>
    </recommendedName>
    <alternativeName>
        <fullName evidence="8">N-ethylmaleimide-sensitive factor attachment protein gamma</fullName>
    </alternativeName>
</protein>
<dbReference type="InterPro" id="IPR011990">
    <property type="entry name" value="TPR-like_helical_dom_sf"/>
</dbReference>
<evidence type="ECO:0000256" key="7">
    <source>
        <dbReference type="ARBA" id="ARBA00040047"/>
    </source>
</evidence>
<evidence type="ECO:0000256" key="4">
    <source>
        <dbReference type="ARBA" id="ARBA00022892"/>
    </source>
</evidence>
<keyword evidence="6" id="KW-0472">Membrane</keyword>
<dbReference type="RefSeq" id="XP_022655999.1">
    <property type="nucleotide sequence ID" value="XM_022800264.1"/>
</dbReference>
<feature type="region of interest" description="Disordered" evidence="9">
    <location>
        <begin position="275"/>
        <end position="309"/>
    </location>
</feature>